<dbReference type="EMBL" id="MDHN01000041">
    <property type="protein sequence ID" value="OFC69108.1"/>
    <property type="molecule type" value="Genomic_DNA"/>
</dbReference>
<dbReference type="GO" id="GO:0003700">
    <property type="term" value="F:DNA-binding transcription factor activity"/>
    <property type="evidence" value="ECO:0007669"/>
    <property type="project" value="InterPro"/>
</dbReference>
<dbReference type="Gene3D" id="2.60.120.10">
    <property type="entry name" value="Jelly Rolls"/>
    <property type="match status" value="1"/>
</dbReference>
<dbReference type="SUPFAM" id="SSF51182">
    <property type="entry name" value="RmlC-like cupins"/>
    <property type="match status" value="1"/>
</dbReference>
<keyword evidence="1" id="KW-0805">Transcription regulation</keyword>
<dbReference type="InterPro" id="IPR018060">
    <property type="entry name" value="HTH_AraC"/>
</dbReference>
<name>A0A1E7Z6E7_9ALTE</name>
<sequence length="290" mass="32823">MDYVDFYGDPQTSHKEFFYSEPLYSRSARHDWLISPHRHKGIHQLFLVLKGGGEVVLDGKTLTVSAPCVVSVPEGLIHGFRWREGSEGTVFSVASPIVNELWLPAAGTDFLNEGKVIAVPPGDEKDVAEVASRLETEDTNWHSYRVEMIQVLLKQLFISLARIKQSLPEQSGRPSKPEQKFTQFRQLIQQHGASRHNVAWYAQQIGVTAAHLNQICLTATNANALALIHQYLLTEAKRYLVFADMSIATISDRLGFNEPSHFSRFFRKHEKLSPKGFREQSRSHDREGKA</sequence>
<evidence type="ECO:0000259" key="4">
    <source>
        <dbReference type="PROSITE" id="PS01124"/>
    </source>
</evidence>
<feature type="domain" description="HTH araC/xylS-type" evidence="4">
    <location>
        <begin position="182"/>
        <end position="280"/>
    </location>
</feature>
<dbReference type="InterPro" id="IPR011051">
    <property type="entry name" value="RmlC_Cupin_sf"/>
</dbReference>
<dbReference type="InterPro" id="IPR047264">
    <property type="entry name" value="Cupin_HpaA-like_N"/>
</dbReference>
<dbReference type="CDD" id="cd06999">
    <property type="entry name" value="cupin_HpaA-like_N"/>
    <property type="match status" value="1"/>
</dbReference>
<dbReference type="InterPro" id="IPR009057">
    <property type="entry name" value="Homeodomain-like_sf"/>
</dbReference>
<dbReference type="PANTHER" id="PTHR43280">
    <property type="entry name" value="ARAC-FAMILY TRANSCRIPTIONAL REGULATOR"/>
    <property type="match status" value="1"/>
</dbReference>
<dbReference type="STRING" id="1656094.BFC18_20465"/>
<dbReference type="AlphaFoldDB" id="A0A1E7Z6E7"/>
<dbReference type="SMART" id="SM00342">
    <property type="entry name" value="HTH_ARAC"/>
    <property type="match status" value="1"/>
</dbReference>
<accession>A0A1E7Z6E7</accession>
<protein>
    <recommendedName>
        <fullName evidence="4">HTH araC/xylS-type domain-containing protein</fullName>
    </recommendedName>
</protein>
<dbReference type="Gene3D" id="1.10.10.60">
    <property type="entry name" value="Homeodomain-like"/>
    <property type="match status" value="1"/>
</dbReference>
<evidence type="ECO:0000256" key="2">
    <source>
        <dbReference type="ARBA" id="ARBA00023125"/>
    </source>
</evidence>
<dbReference type="Pfam" id="PF07883">
    <property type="entry name" value="Cupin_2"/>
    <property type="match status" value="1"/>
</dbReference>
<dbReference type="PANTHER" id="PTHR43280:SF32">
    <property type="entry name" value="TRANSCRIPTIONAL REGULATORY PROTEIN"/>
    <property type="match status" value="1"/>
</dbReference>
<dbReference type="Proteomes" id="UP000175691">
    <property type="component" value="Unassembled WGS sequence"/>
</dbReference>
<evidence type="ECO:0000313" key="5">
    <source>
        <dbReference type="EMBL" id="OFC69108.1"/>
    </source>
</evidence>
<keyword evidence="3" id="KW-0804">Transcription</keyword>
<comment type="caution">
    <text evidence="5">The sequence shown here is derived from an EMBL/GenBank/DDBJ whole genome shotgun (WGS) entry which is preliminary data.</text>
</comment>
<keyword evidence="2" id="KW-0238">DNA-binding</keyword>
<dbReference type="SUPFAM" id="SSF46689">
    <property type="entry name" value="Homeodomain-like"/>
    <property type="match status" value="1"/>
</dbReference>
<keyword evidence="6" id="KW-1185">Reference proteome</keyword>
<dbReference type="InterPro" id="IPR014710">
    <property type="entry name" value="RmlC-like_jellyroll"/>
</dbReference>
<evidence type="ECO:0000256" key="3">
    <source>
        <dbReference type="ARBA" id="ARBA00023163"/>
    </source>
</evidence>
<dbReference type="Pfam" id="PF12833">
    <property type="entry name" value="HTH_18"/>
    <property type="match status" value="1"/>
</dbReference>
<dbReference type="PROSITE" id="PS01124">
    <property type="entry name" value="HTH_ARAC_FAMILY_2"/>
    <property type="match status" value="1"/>
</dbReference>
<reference evidence="5 6" key="1">
    <citation type="submission" date="2016-08" db="EMBL/GenBank/DDBJ databases">
        <authorList>
            <person name="Seilhamer J.J."/>
        </authorList>
    </citation>
    <scope>NUCLEOTIDE SEQUENCE [LARGE SCALE GENOMIC DNA]</scope>
    <source>
        <strain evidence="5 6">KCTC 42603</strain>
    </source>
</reference>
<organism evidence="5 6">
    <name type="scientific">Alteromonas confluentis</name>
    <dbReference type="NCBI Taxonomy" id="1656094"/>
    <lineage>
        <taxon>Bacteria</taxon>
        <taxon>Pseudomonadati</taxon>
        <taxon>Pseudomonadota</taxon>
        <taxon>Gammaproteobacteria</taxon>
        <taxon>Alteromonadales</taxon>
        <taxon>Alteromonadaceae</taxon>
        <taxon>Alteromonas/Salinimonas group</taxon>
        <taxon>Alteromonas</taxon>
    </lineage>
</organism>
<evidence type="ECO:0000313" key="6">
    <source>
        <dbReference type="Proteomes" id="UP000175691"/>
    </source>
</evidence>
<gene>
    <name evidence="5" type="ORF">BFC18_20465</name>
</gene>
<proteinExistence type="predicted"/>
<dbReference type="GO" id="GO:0043565">
    <property type="term" value="F:sequence-specific DNA binding"/>
    <property type="evidence" value="ECO:0007669"/>
    <property type="project" value="InterPro"/>
</dbReference>
<dbReference type="InterPro" id="IPR013096">
    <property type="entry name" value="Cupin_2"/>
</dbReference>
<evidence type="ECO:0000256" key="1">
    <source>
        <dbReference type="ARBA" id="ARBA00023015"/>
    </source>
</evidence>